<dbReference type="InterPro" id="IPR002999">
    <property type="entry name" value="Tudor"/>
</dbReference>
<dbReference type="Pfam" id="PF00567">
    <property type="entry name" value="TUDOR"/>
    <property type="match status" value="1"/>
</dbReference>
<dbReference type="Gene3D" id="2.40.50.90">
    <property type="match status" value="1"/>
</dbReference>
<feature type="domain" description="Tudor" evidence="2">
    <location>
        <begin position="241"/>
        <end position="299"/>
    </location>
</feature>
<protein>
    <recommendedName>
        <fullName evidence="2">Tudor domain-containing protein</fullName>
    </recommendedName>
</protein>
<feature type="compositionally biased region" description="Basic and acidic residues" evidence="1">
    <location>
        <begin position="77"/>
        <end position="134"/>
    </location>
</feature>
<evidence type="ECO:0000259" key="2">
    <source>
        <dbReference type="PROSITE" id="PS50304"/>
    </source>
</evidence>
<name>A0A0B6ZU13_9EUPU</name>
<feature type="compositionally biased region" description="Basic and acidic residues" evidence="1">
    <location>
        <begin position="142"/>
        <end position="175"/>
    </location>
</feature>
<feature type="non-terminal residue" evidence="3">
    <location>
        <position position="330"/>
    </location>
</feature>
<accession>A0A0B6ZU13</accession>
<dbReference type="PANTHER" id="PTHR22948">
    <property type="entry name" value="TUDOR DOMAIN CONTAINING PROTEIN"/>
    <property type="match status" value="1"/>
</dbReference>
<sequence>SLHGVVEAVWSEAAIHFFDSLITDKKLDCTFVTLSSVRVSCGGHVVADQLVQASHCKANVSKQGIRSKETEAVSEFARDPGQRKTDLVGADSARREVREKSHVGGGHGDRDSARRLEVGHKNEDTNSFGGRERGVGGGFNGGKDERYSKVDGTSGKDSRFSEDSHSRFGGRDNKTNSDSTVSDDFPPAEVPSEQVTAILVHMDESGIFYLQLPLMEKEILFLSKRIAGSYKGGSGPRLKETPTKGTICCAKFPDDGNMYRARIEDIQGSTAILRYVDYGNTGECYFGDLKFLFADLVQYPVQAFPCRLRGLKWSLDQVEKFARATLDKDL</sequence>
<dbReference type="PROSITE" id="PS50304">
    <property type="entry name" value="TUDOR"/>
    <property type="match status" value="1"/>
</dbReference>
<dbReference type="SMART" id="SM00333">
    <property type="entry name" value="TUDOR"/>
    <property type="match status" value="1"/>
</dbReference>
<feature type="region of interest" description="Disordered" evidence="1">
    <location>
        <begin position="77"/>
        <end position="189"/>
    </location>
</feature>
<gene>
    <name evidence="3" type="primary">ORF77550</name>
</gene>
<dbReference type="AlphaFoldDB" id="A0A0B6ZU13"/>
<dbReference type="EMBL" id="HACG01024390">
    <property type="protein sequence ID" value="CEK71255.1"/>
    <property type="molecule type" value="Transcribed_RNA"/>
</dbReference>
<dbReference type="Gene3D" id="2.30.30.140">
    <property type="match status" value="1"/>
</dbReference>
<evidence type="ECO:0000256" key="1">
    <source>
        <dbReference type="SAM" id="MobiDB-lite"/>
    </source>
</evidence>
<proteinExistence type="predicted"/>
<dbReference type="InterPro" id="IPR050621">
    <property type="entry name" value="Tudor_domain_containing"/>
</dbReference>
<reference evidence="3" key="1">
    <citation type="submission" date="2014-12" db="EMBL/GenBank/DDBJ databases">
        <title>Insight into the proteome of Arion vulgaris.</title>
        <authorList>
            <person name="Aradska J."/>
            <person name="Bulat T."/>
            <person name="Smidak R."/>
            <person name="Sarate P."/>
            <person name="Gangsoo J."/>
            <person name="Sialana F."/>
            <person name="Bilban M."/>
            <person name="Lubec G."/>
        </authorList>
    </citation>
    <scope>NUCLEOTIDE SEQUENCE</scope>
    <source>
        <tissue evidence="3">Skin</tissue>
    </source>
</reference>
<feature type="non-terminal residue" evidence="3">
    <location>
        <position position="1"/>
    </location>
</feature>
<dbReference type="PANTHER" id="PTHR22948:SF29">
    <property type="entry name" value="FI02030P-RELATED"/>
    <property type="match status" value="1"/>
</dbReference>
<dbReference type="SUPFAM" id="SSF63748">
    <property type="entry name" value="Tudor/PWWP/MBT"/>
    <property type="match status" value="1"/>
</dbReference>
<evidence type="ECO:0000313" key="3">
    <source>
        <dbReference type="EMBL" id="CEK71255.1"/>
    </source>
</evidence>
<organism evidence="3">
    <name type="scientific">Arion vulgaris</name>
    <dbReference type="NCBI Taxonomy" id="1028688"/>
    <lineage>
        <taxon>Eukaryota</taxon>
        <taxon>Metazoa</taxon>
        <taxon>Spiralia</taxon>
        <taxon>Lophotrochozoa</taxon>
        <taxon>Mollusca</taxon>
        <taxon>Gastropoda</taxon>
        <taxon>Heterobranchia</taxon>
        <taxon>Euthyneura</taxon>
        <taxon>Panpulmonata</taxon>
        <taxon>Eupulmonata</taxon>
        <taxon>Stylommatophora</taxon>
        <taxon>Helicina</taxon>
        <taxon>Arionoidea</taxon>
        <taxon>Arionidae</taxon>
        <taxon>Arion</taxon>
    </lineage>
</organism>
<dbReference type="InterPro" id="IPR035437">
    <property type="entry name" value="SNase_OB-fold_sf"/>
</dbReference>